<dbReference type="GO" id="GO:0008270">
    <property type="term" value="F:zinc ion binding"/>
    <property type="evidence" value="ECO:0007669"/>
    <property type="project" value="UniProtKB-KW"/>
</dbReference>
<dbReference type="Pfam" id="PF13086">
    <property type="entry name" value="AAA_11"/>
    <property type="match status" value="1"/>
</dbReference>
<keyword evidence="5 12" id="KW-0863">Zinc-finger</keyword>
<feature type="compositionally biased region" description="Polar residues" evidence="13">
    <location>
        <begin position="1812"/>
        <end position="1821"/>
    </location>
</feature>
<name>A0A835NUQ8_9PASS</name>
<dbReference type="InterPro" id="IPR041679">
    <property type="entry name" value="DNA2/NAM7-like_C"/>
</dbReference>
<evidence type="ECO:0000256" key="7">
    <source>
        <dbReference type="ARBA" id="ARBA00022806"/>
    </source>
</evidence>
<dbReference type="InterPro" id="IPR041677">
    <property type="entry name" value="DNA2/NAM7_AAA_11"/>
</dbReference>
<comment type="caution">
    <text evidence="15">The sequence shown here is derived from an EMBL/GenBank/DDBJ whole genome shotgun (WGS) entry which is preliminary data.</text>
</comment>
<dbReference type="OrthoDB" id="5988104at2759"/>
<feature type="compositionally biased region" description="Basic and acidic residues" evidence="13">
    <location>
        <begin position="1292"/>
        <end position="1308"/>
    </location>
</feature>
<evidence type="ECO:0000313" key="16">
    <source>
        <dbReference type="EMBL" id="KAI1232458.1"/>
    </source>
</evidence>
<dbReference type="FunFam" id="3.40.50.300:FF:000419">
    <property type="entry name" value="Probable helicase with zinc finger domain"/>
    <property type="match status" value="1"/>
</dbReference>
<reference evidence="16" key="3">
    <citation type="submission" date="2022-01" db="EMBL/GenBank/DDBJ databases">
        <authorList>
            <person name="Rubenstein D.R."/>
        </authorList>
    </citation>
    <scope>NUCLEOTIDE SEQUENCE</scope>
    <source>
        <strain evidence="16">SS15</strain>
        <tissue evidence="16">Liver</tissue>
    </source>
</reference>
<feature type="compositionally biased region" description="Basic and acidic residues" evidence="13">
    <location>
        <begin position="1269"/>
        <end position="1282"/>
    </location>
</feature>
<evidence type="ECO:0000256" key="9">
    <source>
        <dbReference type="ARBA" id="ARBA00022840"/>
    </source>
</evidence>
<evidence type="ECO:0000256" key="4">
    <source>
        <dbReference type="ARBA" id="ARBA00022741"/>
    </source>
</evidence>
<feature type="region of interest" description="Disordered" evidence="13">
    <location>
        <begin position="1807"/>
        <end position="1829"/>
    </location>
</feature>
<dbReference type="FunFam" id="3.40.50.300:FF:000453">
    <property type="entry name" value="Probable helicase with zinc finger domain"/>
    <property type="match status" value="1"/>
</dbReference>
<evidence type="ECO:0000256" key="5">
    <source>
        <dbReference type="ARBA" id="ARBA00022771"/>
    </source>
</evidence>
<keyword evidence="10" id="KW-0539">Nucleus</keyword>
<evidence type="ECO:0000256" key="12">
    <source>
        <dbReference type="PROSITE-ProRule" id="PRU00723"/>
    </source>
</evidence>
<dbReference type="GO" id="GO:0005829">
    <property type="term" value="C:cytosol"/>
    <property type="evidence" value="ECO:0007669"/>
    <property type="project" value="TreeGrafter"/>
</dbReference>
<dbReference type="InterPro" id="IPR047187">
    <property type="entry name" value="SF1_C_Upf1"/>
</dbReference>
<dbReference type="GO" id="GO:0035194">
    <property type="term" value="P:regulatory ncRNA-mediated post-transcriptional gene silencing"/>
    <property type="evidence" value="ECO:0007669"/>
    <property type="project" value="TreeGrafter"/>
</dbReference>
<organism evidence="15">
    <name type="scientific">Lamprotornis superbus</name>
    <dbReference type="NCBI Taxonomy" id="245042"/>
    <lineage>
        <taxon>Eukaryota</taxon>
        <taxon>Metazoa</taxon>
        <taxon>Chordata</taxon>
        <taxon>Craniata</taxon>
        <taxon>Vertebrata</taxon>
        <taxon>Euteleostomi</taxon>
        <taxon>Archelosauria</taxon>
        <taxon>Archosauria</taxon>
        <taxon>Dinosauria</taxon>
        <taxon>Saurischia</taxon>
        <taxon>Theropoda</taxon>
        <taxon>Coelurosauria</taxon>
        <taxon>Aves</taxon>
        <taxon>Neognathae</taxon>
        <taxon>Neoaves</taxon>
        <taxon>Telluraves</taxon>
        <taxon>Australaves</taxon>
        <taxon>Passeriformes</taxon>
        <taxon>Sturnidae</taxon>
        <taxon>Lamprotornis</taxon>
    </lineage>
</organism>
<keyword evidence="3 12" id="KW-0479">Metal-binding</keyword>
<dbReference type="PROSITE" id="PS50103">
    <property type="entry name" value="ZF_C3H1"/>
    <property type="match status" value="1"/>
</dbReference>
<dbReference type="FunFam" id="4.10.1000.10:FF:000009">
    <property type="entry name" value="probable helicase with zinc finger domain"/>
    <property type="match status" value="1"/>
</dbReference>
<dbReference type="GO" id="GO:0005524">
    <property type="term" value="F:ATP binding"/>
    <property type="evidence" value="ECO:0007669"/>
    <property type="project" value="UniProtKB-KW"/>
</dbReference>
<keyword evidence="8 12" id="KW-0862">Zinc</keyword>
<dbReference type="SUPFAM" id="SSF90229">
    <property type="entry name" value="CCCH zinc finger"/>
    <property type="match status" value="1"/>
</dbReference>
<reference evidence="15" key="1">
    <citation type="submission" date="2020-10" db="EMBL/GenBank/DDBJ databases">
        <title>Feather gene expression reveals the developmental basis of iridescence in African starlings.</title>
        <authorList>
            <person name="Rubenstein D.R."/>
        </authorList>
    </citation>
    <scope>NUCLEOTIDE SEQUENCE</scope>
    <source>
        <strain evidence="15">SS15</strain>
        <tissue evidence="15">Liver</tissue>
    </source>
</reference>
<evidence type="ECO:0000256" key="1">
    <source>
        <dbReference type="ARBA" id="ARBA00004123"/>
    </source>
</evidence>
<evidence type="ECO:0000259" key="14">
    <source>
        <dbReference type="PROSITE" id="PS50103"/>
    </source>
</evidence>
<dbReference type="Gene3D" id="3.40.50.300">
    <property type="entry name" value="P-loop containing nucleotide triphosphate hydrolases"/>
    <property type="match status" value="2"/>
</dbReference>
<dbReference type="Proteomes" id="UP000618051">
    <property type="component" value="Unassembled WGS sequence"/>
</dbReference>
<dbReference type="EMBL" id="JADDUC010000038">
    <property type="protein sequence ID" value="KAG0122200.1"/>
    <property type="molecule type" value="Genomic_DNA"/>
</dbReference>
<dbReference type="PANTHER" id="PTHR10887:SF365">
    <property type="entry name" value="HELICASE WITH ZINC FINGER DOMAIN-RELATED"/>
    <property type="match status" value="1"/>
</dbReference>
<evidence type="ECO:0000256" key="13">
    <source>
        <dbReference type="SAM" id="MobiDB-lite"/>
    </source>
</evidence>
<evidence type="ECO:0000256" key="10">
    <source>
        <dbReference type="ARBA" id="ARBA00023242"/>
    </source>
</evidence>
<dbReference type="Gene3D" id="1.25.40.10">
    <property type="entry name" value="Tetratricopeptide repeat domain"/>
    <property type="match status" value="1"/>
</dbReference>
<feature type="region of interest" description="Disordered" evidence="13">
    <location>
        <begin position="1115"/>
        <end position="1186"/>
    </location>
</feature>
<evidence type="ECO:0000256" key="3">
    <source>
        <dbReference type="ARBA" id="ARBA00022723"/>
    </source>
</evidence>
<dbReference type="EMBL" id="JADDUC020000022">
    <property type="protein sequence ID" value="KAI1232458.1"/>
    <property type="molecule type" value="Genomic_DNA"/>
</dbReference>
<evidence type="ECO:0000313" key="17">
    <source>
        <dbReference type="Proteomes" id="UP000618051"/>
    </source>
</evidence>
<feature type="zinc finger region" description="C3H1-type" evidence="12">
    <location>
        <begin position="177"/>
        <end position="205"/>
    </location>
</feature>
<dbReference type="Pfam" id="PF00642">
    <property type="entry name" value="zf-CCCH"/>
    <property type="match status" value="1"/>
</dbReference>
<dbReference type="CDD" id="cd18808">
    <property type="entry name" value="SF1_C_Upf1"/>
    <property type="match status" value="1"/>
</dbReference>
<dbReference type="CDD" id="cd18077">
    <property type="entry name" value="DEXXQc_HELZ"/>
    <property type="match status" value="1"/>
</dbReference>
<comment type="similarity">
    <text evidence="2">Belongs to the DNA2/NAM7 helicase family.</text>
</comment>
<feature type="region of interest" description="Disordered" evidence="13">
    <location>
        <begin position="1249"/>
        <end position="1346"/>
    </location>
</feature>
<dbReference type="GO" id="GO:0016787">
    <property type="term" value="F:hydrolase activity"/>
    <property type="evidence" value="ECO:0007669"/>
    <property type="project" value="UniProtKB-KW"/>
</dbReference>
<dbReference type="GO" id="GO:0004386">
    <property type="term" value="F:helicase activity"/>
    <property type="evidence" value="ECO:0007669"/>
    <property type="project" value="UniProtKB-KW"/>
</dbReference>
<evidence type="ECO:0000313" key="15">
    <source>
        <dbReference type="EMBL" id="KAG0122200.1"/>
    </source>
</evidence>
<dbReference type="SUPFAM" id="SSF48452">
    <property type="entry name" value="TPR-like"/>
    <property type="match status" value="1"/>
</dbReference>
<dbReference type="Gene3D" id="4.10.1000.10">
    <property type="entry name" value="Zinc finger, CCCH-type"/>
    <property type="match status" value="1"/>
</dbReference>
<evidence type="ECO:0000256" key="2">
    <source>
        <dbReference type="ARBA" id="ARBA00007913"/>
    </source>
</evidence>
<dbReference type="PANTHER" id="PTHR10887">
    <property type="entry name" value="DNA2/NAM7 HELICASE FAMILY"/>
    <property type="match status" value="1"/>
</dbReference>
<evidence type="ECO:0000256" key="11">
    <source>
        <dbReference type="ARBA" id="ARBA00067789"/>
    </source>
</evidence>
<dbReference type="InterPro" id="IPR045055">
    <property type="entry name" value="DNA2/NAM7-like"/>
</dbReference>
<reference evidence="16 17" key="2">
    <citation type="journal article" date="2021" name="J. Hered.">
        <title>Feather Gene Expression Elucidates the Developmental Basis of Plumage Iridescence in African Starlings.</title>
        <authorList>
            <person name="Rubenstein D.R."/>
            <person name="Corvelo A."/>
            <person name="MacManes M.D."/>
            <person name="Maia R."/>
            <person name="Narzisi G."/>
            <person name="Rousaki A."/>
            <person name="Vandenabeele P."/>
            <person name="Shawkey M.D."/>
            <person name="Solomon J."/>
        </authorList>
    </citation>
    <scope>NUCLEOTIDE SEQUENCE [LARGE SCALE GENOMIC DNA]</scope>
    <source>
        <strain evidence="16">SS15</strain>
    </source>
</reference>
<gene>
    <name evidence="16" type="ORF">IHE44_0006922</name>
    <name evidence="15" type="ORF">IHE44_009451</name>
</gene>
<dbReference type="InterPro" id="IPR036855">
    <property type="entry name" value="Znf_CCCH_sf"/>
</dbReference>
<keyword evidence="9" id="KW-0067">ATP-binding</keyword>
<protein>
    <recommendedName>
        <fullName evidence="11">Probable helicase with zinc finger domain</fullName>
    </recommendedName>
</protein>
<sequence>MTDRRPEKACEQACESLKQQDYEVAVKHCTEALLSLSQYPPAHLPEPCQAELDRIKIETLLYRIASFLQLKKYGQADEDCRHVLGEGLAKGDGSLRAVLCCMHLKGKLQIVSNVLSKSLMGESLNGMVTKDLTRLRTLLAETEAAGKVPSGYHVEDLEEGSRDGWHFRPPPRGVTSSEEYTLCKRFLEQGICRYGAQCTSAHSQEELTEWQKRYASRLIRLKQQKENKQCSGSYMETLIEKWMNSLSPEKVLSECVEGVRVEHNPELSVTVTTKKSHQTWTFALTCKPARMLYRVALLYDAHRPHFSIVAISAGDSTTQVSQEVPENCQEWIGGKMVQNGIDHYIYKVSIAFNTEIFGTFRQTVVFDFGLEPVLMQRVMIDAASTEDLEYLMHARQQLLTTAKRWDSTSKTIVEFEPNETTELEKSLLTRYQIPLSADQLFTQSVLDKSLTKTNYQSRLHDLLYIEEIAQYKEVSKFNIKVQLQIVASFMLTGVSGGAKYAQNGQLFGRFKLTETLSEDTLAGRLVMTKVNAVYLLPVTKEKSAQTQGTKEKVYEAAIEEKTKDYIFLRVSRECCEELNLRADCEMQVELQFQLNRLPLCEMHYALDRIKDNSILFPDVSMTPTIPWSPNRQWDEQLDPRLNAKQKEAVLAITTPLSIQLPPVLIIGPYGTGKTFTLAQAVKHILQQQDTSRILICTHSNSAADLYIKDYLHPYVEAGNPQARPLRVYFRNRWVKTVHPVVHQYCLISSTHSTFQMPQKEDILKQRVVVVTLNTSQYLCQLDLEPGFFTHILLDEAAQAMECETIMPLALADKNTRIVLAGDHMQLSPFVYSEFARERNLHVSLLDRLYEHYPAEFPCRILLCENYRSHEAIINYTSELFYEGKLMASGKQPAHKDFYPLTFFTARGEDVQEKNSTAFYNNAEVFEVVERVEELRRKWPVAWGKLDDGSIGVVTPYADQVFRIRAELRKKRLSDVSVERVLNVQGKQFRVLFLSTVRTRHTCKHKQTPIKRKEQLLEDSTEDLDYGFLSNYKLLNTAITRAQSLVAVVGDPIALCSIGRCRKFWERFIALCHENESLHGITFEQIKAQLEALELKKTYVLNPLAPEFIPRALRHQHSANPTKQQQSPPKGKVHHHNQNDHFPPDGIVQPNPSVLIGNPIRAYTPPPPPLGPHPNLGKSPSPVQRIDPHTGTSILYVPAVYGGNMVMSVPLPVPWTGYQGRFAVDPRLITHQAAMAYNMNLLQAHGRGSPIPYGLGHHSPVSIGQQQLPHQDKEQHEQTRNGKSENTAGPEISKIRTPEKKPLESKQVDLEANPQQRSPESRSSVGYPNAKFHRKDNPNPRQLNLHLTPPHSQFALSPAFQAGPSQSFFNNPIPHRPHSPAVDAVISEQHPPPLLQEVNNPLRPIAQHNPVLPTHLNNFIEENPSGMPLGDTLDRMHGNVALETIRQQQQARLQQWNEHNAYLSQGTIPYQHHHHPHLPHLPQQPIGLHQQQQVRANWKLASNTEDETEATYSRFQELLRELSHRDPSESRDVAEMPPPQSRLLQYRQVQPRSPPALPSPSCNSNHSAHFPNFTENSRDIELPTNPAFQQHLPQMYNPPFSMPSEHITPSPLKYLQPDGSWTYANLQQNHLLGQGFHYGIPPLPHRSQQSPFIQIQNHQHAVGQEPFHPLASRAVSASSLHSLEEYEPRGPGRPLYQRRISSSSVQACSEELSTPQDSLGQCKELQDHSNQSSFNYSSPELWVNSSSSAPYPNIPCNGASRAVPPRELLAPPKAAKPPEEHLKAENIQLSNSFNYNVLQHLGQFPPLMPNKQLVESNSSSPQPAGGTKPVMSYASALRAPPKPKPPPEQTKKNSDPLSLFQELSLVSAKSYAPCPGINSPLLSVESLSDRSKFIFDEKNLGASWEVEQPEVMLLWVLRYHSHLLMLQDLPLVSCLTWVMLWDVAVLVPSLDCCWPCPEGPSRLGQRFCGMSLSLFVLALAAGGPPRFAGVLWNSLQSSGCPQDGSRVSQVSQQCQAPQSGLSSNPVCPGFLIVWAVVLLALCRIEVKGFAAAAMEIRLGFLLEGKYLNKTSCEATEVLPKGSKAAQCLLQISLVRFLACDYPAAALDGAQGLHVNPQGWQCCRLLLSAVSGVFLKSCQAQVWRNRGVCQDFWVKYPSVLPCVLSSSPPAGAGLCLQNLVADEGIMGLSLCLLHVSHSVLWLCPKPRSAPVGWVAARFPSLFGPAGGEVSFTFSWYIPEVLCFSTSKSLENINATSQKASVLTATLLMGKMEMSLSLAGAAGAEQGPGQPLEPAENCWGIPPNV</sequence>
<feature type="compositionally biased region" description="Polar residues" evidence="13">
    <location>
        <begin position="1117"/>
        <end position="1127"/>
    </location>
</feature>
<dbReference type="SMART" id="SM00356">
    <property type="entry name" value="ZnF_C3H1"/>
    <property type="match status" value="1"/>
</dbReference>
<proteinExistence type="inferred from homology"/>
<dbReference type="InterPro" id="IPR011990">
    <property type="entry name" value="TPR-like_helical_dom_sf"/>
</dbReference>
<dbReference type="InterPro" id="IPR049569">
    <property type="entry name" value="HELZ_DEAD-box_1"/>
</dbReference>
<dbReference type="GO" id="GO:0043186">
    <property type="term" value="C:P granule"/>
    <property type="evidence" value="ECO:0007669"/>
    <property type="project" value="TreeGrafter"/>
</dbReference>
<evidence type="ECO:0000256" key="6">
    <source>
        <dbReference type="ARBA" id="ARBA00022801"/>
    </source>
</evidence>
<feature type="region of interest" description="Disordered" evidence="13">
    <location>
        <begin position="1835"/>
        <end position="1854"/>
    </location>
</feature>
<accession>A0A835NUQ8</accession>
<keyword evidence="6" id="KW-0378">Hydrolase</keyword>
<keyword evidence="4" id="KW-0547">Nucleotide-binding</keyword>
<keyword evidence="17" id="KW-1185">Reference proteome</keyword>
<feature type="compositionally biased region" description="Polar residues" evidence="13">
    <location>
        <begin position="1312"/>
        <end position="1325"/>
    </location>
</feature>
<dbReference type="SUPFAM" id="SSF52540">
    <property type="entry name" value="P-loop containing nucleoside triphosphate hydrolases"/>
    <property type="match status" value="1"/>
</dbReference>
<dbReference type="GO" id="GO:0005634">
    <property type="term" value="C:nucleus"/>
    <property type="evidence" value="ECO:0007669"/>
    <property type="project" value="UniProtKB-SubCell"/>
</dbReference>
<keyword evidence="7" id="KW-0347">Helicase</keyword>
<dbReference type="Pfam" id="PF13087">
    <property type="entry name" value="AAA_12"/>
    <property type="match status" value="1"/>
</dbReference>
<dbReference type="InterPro" id="IPR027417">
    <property type="entry name" value="P-loop_NTPase"/>
</dbReference>
<dbReference type="InterPro" id="IPR000571">
    <property type="entry name" value="Znf_CCCH"/>
</dbReference>
<comment type="subcellular location">
    <subcellularLocation>
        <location evidence="1">Nucleus</location>
    </subcellularLocation>
</comment>
<feature type="domain" description="C3H1-type" evidence="14">
    <location>
        <begin position="177"/>
        <end position="205"/>
    </location>
</feature>
<evidence type="ECO:0000256" key="8">
    <source>
        <dbReference type="ARBA" id="ARBA00022833"/>
    </source>
</evidence>